<dbReference type="PANTHER" id="PTHR31306">
    <property type="entry name" value="ALPHA-1,6-MANNOSYLTRANSFERASE MNN11-RELATED"/>
    <property type="match status" value="1"/>
</dbReference>
<dbReference type="GO" id="GO:0016757">
    <property type="term" value="F:glycosyltransferase activity"/>
    <property type="evidence" value="ECO:0007669"/>
    <property type="project" value="UniProtKB-KW"/>
</dbReference>
<dbReference type="AlphaFoldDB" id="A0A4R6Y627"/>
<protein>
    <submittedName>
        <fullName evidence="3">Galactosyl transferase GMA12/MNN10 family protein</fullName>
    </submittedName>
</protein>
<dbReference type="InterPro" id="IPR029044">
    <property type="entry name" value="Nucleotide-diphossugar_trans"/>
</dbReference>
<evidence type="ECO:0000313" key="3">
    <source>
        <dbReference type="EMBL" id="TDR31004.1"/>
    </source>
</evidence>
<dbReference type="GO" id="GO:0006487">
    <property type="term" value="P:protein N-linked glycosylation"/>
    <property type="evidence" value="ECO:0007669"/>
    <property type="project" value="TreeGrafter"/>
</dbReference>
<evidence type="ECO:0000313" key="4">
    <source>
        <dbReference type="Proteomes" id="UP000294480"/>
    </source>
</evidence>
<dbReference type="RefSeq" id="WP_133620598.1">
    <property type="nucleotide sequence ID" value="NZ_SNZE01000014.1"/>
</dbReference>
<comment type="caution">
    <text evidence="3">The sequence shown here is derived from an EMBL/GenBank/DDBJ whole genome shotgun (WGS) entry which is preliminary data.</text>
</comment>
<dbReference type="EMBL" id="SNZE01000014">
    <property type="protein sequence ID" value="TDR31004.1"/>
    <property type="molecule type" value="Genomic_DNA"/>
</dbReference>
<gene>
    <name evidence="3" type="ORF">DFR44_11441</name>
</gene>
<dbReference type="Proteomes" id="UP000294480">
    <property type="component" value="Unassembled WGS sequence"/>
</dbReference>
<reference evidence="3 4" key="1">
    <citation type="submission" date="2019-03" db="EMBL/GenBank/DDBJ databases">
        <title>Genomic Encyclopedia of Type Strains, Phase IV (KMG-IV): sequencing the most valuable type-strain genomes for metagenomic binning, comparative biology and taxonomic classification.</title>
        <authorList>
            <person name="Goeker M."/>
        </authorList>
    </citation>
    <scope>NUCLEOTIDE SEQUENCE [LARGE SCALE GENOMIC DNA]</scope>
    <source>
        <strain evidence="3 4">DSM 102852</strain>
    </source>
</reference>
<dbReference type="PANTHER" id="PTHR31306:SF4">
    <property type="entry name" value="ALPHA-1,2-GALACTOSYLTRANSFERASE"/>
    <property type="match status" value="1"/>
</dbReference>
<name>A0A4R6Y627_9BURK</name>
<dbReference type="Pfam" id="PF05637">
    <property type="entry name" value="Glyco_transf_34"/>
    <property type="match status" value="1"/>
</dbReference>
<dbReference type="Gene3D" id="3.90.550.10">
    <property type="entry name" value="Spore Coat Polysaccharide Biosynthesis Protein SpsA, Chain A"/>
    <property type="match status" value="1"/>
</dbReference>
<dbReference type="GO" id="GO:0016020">
    <property type="term" value="C:membrane"/>
    <property type="evidence" value="ECO:0007669"/>
    <property type="project" value="InterPro"/>
</dbReference>
<evidence type="ECO:0000256" key="1">
    <source>
        <dbReference type="ARBA" id="ARBA00022676"/>
    </source>
</evidence>
<accession>A0A4R6Y627</accession>
<evidence type="ECO:0000256" key="2">
    <source>
        <dbReference type="ARBA" id="ARBA00022679"/>
    </source>
</evidence>
<proteinExistence type="predicted"/>
<dbReference type="SUPFAM" id="SSF53448">
    <property type="entry name" value="Nucleotide-diphospho-sugar transferases"/>
    <property type="match status" value="1"/>
</dbReference>
<organism evidence="3 4">
    <name type="scientific">Hydromonas duriensis</name>
    <dbReference type="NCBI Taxonomy" id="1527608"/>
    <lineage>
        <taxon>Bacteria</taxon>
        <taxon>Pseudomonadati</taxon>
        <taxon>Pseudomonadota</taxon>
        <taxon>Betaproteobacteria</taxon>
        <taxon>Burkholderiales</taxon>
        <taxon>Burkholderiaceae</taxon>
        <taxon>Hydromonas</taxon>
    </lineage>
</organism>
<keyword evidence="2 3" id="KW-0808">Transferase</keyword>
<dbReference type="InterPro" id="IPR008630">
    <property type="entry name" value="Glyco_trans_34"/>
</dbReference>
<sequence>MTKVISFFTFKDDEVLRNHRYYCQMMGYEHMWVESKFLGHHYMRIAYKYNVLLEQLKAQPEGGLLMLLDQHSTVMHPLSLDDMMNGMDSMIITGPTEVNKPEMVFTNMIILRNTPAIRQTLFDILMALHGRLAGQDLPEEEFLLQKLNVMPSNTVFGDTFLNITWRITSWTQTKNFIMNFGAPPAFDEHGRIDHNAVHALGHDANLERLLIKNINEHVINGAPLLQRPDYPAISEDAVSHFNPDSKIALVTLYTHHINTYARVSEHNVKRYCDRHHYAYHVYRGIPAELDPAINGTWVKSWLLKNLIANHEWIIWVDADVIFRNPSIKLEPLLEGRDLLFAKDLCAWPINAGIMGFRNTPENIELLARIWERMVNVKDKSTVYSDQGDQHHTIVELYESNLINEQNILSSLTINTPPQFSLGDNLLTHYVGWGEPYRSIYMAAHDEDSLKY</sequence>
<dbReference type="OrthoDB" id="8829532at2"/>
<keyword evidence="4" id="KW-1185">Reference proteome</keyword>
<keyword evidence="1" id="KW-0328">Glycosyltransferase</keyword>